<dbReference type="GO" id="GO:0008270">
    <property type="term" value="F:zinc ion binding"/>
    <property type="evidence" value="ECO:0007669"/>
    <property type="project" value="UniProtKB-KW"/>
</dbReference>
<keyword evidence="7" id="KW-1185">Reference proteome</keyword>
<dbReference type="EMBL" id="OVEO01000015">
    <property type="protein sequence ID" value="SPR00852.1"/>
    <property type="molecule type" value="Genomic_DNA"/>
</dbReference>
<keyword evidence="2" id="KW-0812">Transmembrane</keyword>
<sequence length="263" mass="27361">MRMASPAAAAALSTCIALGLLVAAHGGNVSQALSSSARDDVLQPLSASAHEANSSQTSGGLDQWESPEAFVQRTLFHVTAAAVFLAVVLIIAPAAASLCMGARVDIRVPVVVSLLAIILFNAYGYVPAVVAPRLERMALDNARATSVLSLAERASRLSDSLPGSFPHEDVVAAYTRAAEASQAANPVGIWAARVAAEALRHLLAVLPEATVSDEDDLCPVCLESMNGTLVRRLHCGGDHALHVPCMDRWAISCPVCKRPPGGT</sequence>
<evidence type="ECO:0000313" key="7">
    <source>
        <dbReference type="Proteomes" id="UP000039324"/>
    </source>
</evidence>
<dbReference type="EMBL" id="CDSF01000086">
    <property type="protein sequence ID" value="CEO98714.1"/>
    <property type="molecule type" value="Genomic_DNA"/>
</dbReference>
<dbReference type="SUPFAM" id="SSF57850">
    <property type="entry name" value="RING/U-box"/>
    <property type="match status" value="1"/>
</dbReference>
<dbReference type="GO" id="GO:0061630">
    <property type="term" value="F:ubiquitin protein ligase activity"/>
    <property type="evidence" value="ECO:0007669"/>
    <property type="project" value="TreeGrafter"/>
</dbReference>
<feature type="domain" description="RING-type" evidence="4">
    <location>
        <begin position="218"/>
        <end position="257"/>
    </location>
</feature>
<name>A0A0G4IUA0_PLABS</name>
<dbReference type="AlphaFoldDB" id="A0A0G4IUA0"/>
<dbReference type="Gene3D" id="3.30.40.10">
    <property type="entry name" value="Zinc/RING finger domain, C3HC4 (zinc finger)"/>
    <property type="match status" value="1"/>
</dbReference>
<evidence type="ECO:0000256" key="3">
    <source>
        <dbReference type="SAM" id="SignalP"/>
    </source>
</evidence>
<keyword evidence="1" id="KW-0479">Metal-binding</keyword>
<feature type="transmembrane region" description="Helical" evidence="2">
    <location>
        <begin position="108"/>
        <end position="126"/>
    </location>
</feature>
<geneLocation type="mitochondrion" evidence="6"/>
<reference evidence="5 7" key="1">
    <citation type="submission" date="2015-02" db="EMBL/GenBank/DDBJ databases">
        <authorList>
            <person name="Chooi Y.-H."/>
        </authorList>
    </citation>
    <scope>NUCLEOTIDE SEQUENCE [LARGE SCALE GENOMIC DNA]</scope>
    <source>
        <strain evidence="5">E3</strain>
    </source>
</reference>
<dbReference type="InterPro" id="IPR013083">
    <property type="entry name" value="Znf_RING/FYVE/PHD"/>
</dbReference>
<feature type="transmembrane region" description="Helical" evidence="2">
    <location>
        <begin position="74"/>
        <end position="96"/>
    </location>
</feature>
<dbReference type="InterPro" id="IPR051826">
    <property type="entry name" value="E3_ubiquitin-ligase_domain"/>
</dbReference>
<dbReference type="PANTHER" id="PTHR22765">
    <property type="entry name" value="RING FINGER AND PROTEASE ASSOCIATED DOMAIN-CONTAINING"/>
    <property type="match status" value="1"/>
</dbReference>
<keyword evidence="2" id="KW-0472">Membrane</keyword>
<proteinExistence type="predicted"/>
<dbReference type="InterPro" id="IPR001841">
    <property type="entry name" value="Znf_RING"/>
</dbReference>
<accession>A0A0G4IUA0</accession>
<feature type="signal peptide" evidence="3">
    <location>
        <begin position="1"/>
        <end position="26"/>
    </location>
</feature>
<dbReference type="OrthoDB" id="8062037at2759"/>
<keyword evidence="6" id="KW-0496">Mitochondrion</keyword>
<evidence type="ECO:0000313" key="5">
    <source>
        <dbReference type="EMBL" id="CEO98714.1"/>
    </source>
</evidence>
<dbReference type="Proteomes" id="UP000290189">
    <property type="component" value="Unassembled WGS sequence"/>
</dbReference>
<keyword evidence="1" id="KW-0863">Zinc-finger</keyword>
<evidence type="ECO:0000313" key="8">
    <source>
        <dbReference type="Proteomes" id="UP000290189"/>
    </source>
</evidence>
<evidence type="ECO:0000313" key="6">
    <source>
        <dbReference type="EMBL" id="SPR00852.1"/>
    </source>
</evidence>
<evidence type="ECO:0000256" key="2">
    <source>
        <dbReference type="SAM" id="Phobius"/>
    </source>
</evidence>
<evidence type="ECO:0000256" key="1">
    <source>
        <dbReference type="PROSITE-ProRule" id="PRU00175"/>
    </source>
</evidence>
<dbReference type="PROSITE" id="PS50089">
    <property type="entry name" value="ZF_RING_2"/>
    <property type="match status" value="1"/>
</dbReference>
<keyword evidence="3" id="KW-0732">Signal</keyword>
<dbReference type="Proteomes" id="UP000039324">
    <property type="component" value="Unassembled WGS sequence"/>
</dbReference>
<reference evidence="6 8" key="2">
    <citation type="submission" date="2018-03" db="EMBL/GenBank/DDBJ databases">
        <authorList>
            <person name="Fogelqvist J."/>
        </authorList>
    </citation>
    <scope>NUCLEOTIDE SEQUENCE [LARGE SCALE GENOMIC DNA]</scope>
</reference>
<keyword evidence="2" id="KW-1133">Transmembrane helix</keyword>
<organism evidence="5 7">
    <name type="scientific">Plasmodiophora brassicae</name>
    <name type="common">Clubroot disease agent</name>
    <dbReference type="NCBI Taxonomy" id="37360"/>
    <lineage>
        <taxon>Eukaryota</taxon>
        <taxon>Sar</taxon>
        <taxon>Rhizaria</taxon>
        <taxon>Endomyxa</taxon>
        <taxon>Phytomyxea</taxon>
        <taxon>Plasmodiophorida</taxon>
        <taxon>Plasmodiophoridae</taxon>
        <taxon>Plasmodiophora</taxon>
    </lineage>
</organism>
<dbReference type="PANTHER" id="PTHR22765:SF434">
    <property type="entry name" value="GB|AAD18119.1-RELATED"/>
    <property type="match status" value="1"/>
</dbReference>
<protein>
    <recommendedName>
        <fullName evidence="4">RING-type domain-containing protein</fullName>
    </recommendedName>
</protein>
<evidence type="ECO:0000259" key="4">
    <source>
        <dbReference type="PROSITE" id="PS50089"/>
    </source>
</evidence>
<dbReference type="GO" id="GO:0006511">
    <property type="term" value="P:ubiquitin-dependent protein catabolic process"/>
    <property type="evidence" value="ECO:0007669"/>
    <property type="project" value="TreeGrafter"/>
</dbReference>
<gene>
    <name evidence="5" type="ORF">PBRA_006828</name>
    <name evidence="6" type="ORF">PLBR_LOCUS8067</name>
</gene>
<feature type="chain" id="PRO_5033224898" description="RING-type domain-containing protein" evidence="3">
    <location>
        <begin position="27"/>
        <end position="263"/>
    </location>
</feature>
<keyword evidence="1" id="KW-0862">Zinc</keyword>